<accession>A0A1X2I6L5</accession>
<dbReference type="AlphaFoldDB" id="A0A1X2I6L5"/>
<feature type="coiled-coil region" evidence="10">
    <location>
        <begin position="67"/>
        <end position="194"/>
    </location>
</feature>
<dbReference type="GO" id="GO:0005819">
    <property type="term" value="C:spindle"/>
    <property type="evidence" value="ECO:0007669"/>
    <property type="project" value="UniProtKB-SubCell"/>
</dbReference>
<evidence type="ECO:0000313" key="12">
    <source>
        <dbReference type="Proteomes" id="UP000193560"/>
    </source>
</evidence>
<dbReference type="GO" id="GO:0005874">
    <property type="term" value="C:microtubule"/>
    <property type="evidence" value="ECO:0007669"/>
    <property type="project" value="UniProtKB-KW"/>
</dbReference>
<keyword evidence="8" id="KW-0206">Cytoskeleton</keyword>
<dbReference type="GO" id="GO:0051225">
    <property type="term" value="P:spindle assembly"/>
    <property type="evidence" value="ECO:0007669"/>
    <property type="project" value="InterPro"/>
</dbReference>
<organism evidence="11 12">
    <name type="scientific">Absidia repens</name>
    <dbReference type="NCBI Taxonomy" id="90262"/>
    <lineage>
        <taxon>Eukaryota</taxon>
        <taxon>Fungi</taxon>
        <taxon>Fungi incertae sedis</taxon>
        <taxon>Mucoromycota</taxon>
        <taxon>Mucoromycotina</taxon>
        <taxon>Mucoromycetes</taxon>
        <taxon>Mucorales</taxon>
        <taxon>Cunninghamellaceae</taxon>
        <taxon>Absidia</taxon>
    </lineage>
</organism>
<evidence type="ECO:0000256" key="4">
    <source>
        <dbReference type="ARBA" id="ARBA00022618"/>
    </source>
</evidence>
<comment type="subcellular location">
    <subcellularLocation>
        <location evidence="1">Cytoplasm</location>
        <location evidence="1">Cytoskeleton</location>
        <location evidence="1">Spindle</location>
    </subcellularLocation>
</comment>
<keyword evidence="3" id="KW-0963">Cytoplasm</keyword>
<keyword evidence="6" id="KW-0498">Mitosis</keyword>
<protein>
    <submittedName>
        <fullName evidence="11">Uncharacterized protein</fullName>
    </submittedName>
</protein>
<evidence type="ECO:0000313" key="11">
    <source>
        <dbReference type="EMBL" id="ORZ10490.1"/>
    </source>
</evidence>
<dbReference type="InterPro" id="IPR026243">
    <property type="entry name" value="HAUS1"/>
</dbReference>
<evidence type="ECO:0000256" key="7">
    <source>
        <dbReference type="ARBA" id="ARBA00023054"/>
    </source>
</evidence>
<proteinExistence type="inferred from homology"/>
<evidence type="ECO:0000256" key="9">
    <source>
        <dbReference type="ARBA" id="ARBA00023306"/>
    </source>
</evidence>
<reference evidence="11 12" key="1">
    <citation type="submission" date="2016-07" db="EMBL/GenBank/DDBJ databases">
        <title>Pervasive Adenine N6-methylation of Active Genes in Fungi.</title>
        <authorList>
            <consortium name="DOE Joint Genome Institute"/>
            <person name="Mondo S.J."/>
            <person name="Dannebaum R.O."/>
            <person name="Kuo R.C."/>
            <person name="Labutti K."/>
            <person name="Haridas S."/>
            <person name="Kuo A."/>
            <person name="Salamov A."/>
            <person name="Ahrendt S.R."/>
            <person name="Lipzen A."/>
            <person name="Sullivan W."/>
            <person name="Andreopoulos W.B."/>
            <person name="Clum A."/>
            <person name="Lindquist E."/>
            <person name="Daum C."/>
            <person name="Ramamoorthy G.K."/>
            <person name="Gryganskyi A."/>
            <person name="Culley D."/>
            <person name="Magnuson J.K."/>
            <person name="James T.Y."/>
            <person name="O'Malley M.A."/>
            <person name="Stajich J.E."/>
            <person name="Spatafora J.W."/>
            <person name="Visel A."/>
            <person name="Grigoriev I.V."/>
        </authorList>
    </citation>
    <scope>NUCLEOTIDE SEQUENCE [LARGE SCALE GENOMIC DNA]</scope>
    <source>
        <strain evidence="11 12">NRRL 1336</strain>
    </source>
</reference>
<dbReference type="GO" id="GO:0051301">
    <property type="term" value="P:cell division"/>
    <property type="evidence" value="ECO:0007669"/>
    <property type="project" value="UniProtKB-KW"/>
</dbReference>
<evidence type="ECO:0000256" key="2">
    <source>
        <dbReference type="ARBA" id="ARBA00005479"/>
    </source>
</evidence>
<keyword evidence="9" id="KW-0131">Cell cycle</keyword>
<evidence type="ECO:0000256" key="6">
    <source>
        <dbReference type="ARBA" id="ARBA00022776"/>
    </source>
</evidence>
<evidence type="ECO:0000256" key="3">
    <source>
        <dbReference type="ARBA" id="ARBA00022490"/>
    </source>
</evidence>
<name>A0A1X2I6L5_9FUNG</name>
<dbReference type="Pfam" id="PF25762">
    <property type="entry name" value="HAUS1"/>
    <property type="match status" value="1"/>
</dbReference>
<dbReference type="PANTHER" id="PTHR31570">
    <property type="entry name" value="HAUS AUGMIN-LIKE COMPLEX SUBUNIT 1"/>
    <property type="match status" value="1"/>
</dbReference>
<dbReference type="STRING" id="90262.A0A1X2I6L5"/>
<dbReference type="GO" id="GO:0005829">
    <property type="term" value="C:cytosol"/>
    <property type="evidence" value="ECO:0007669"/>
    <property type="project" value="TreeGrafter"/>
</dbReference>
<sequence>MISNSDLESTTLIGLDALSKVSTQLGLRKYNWSSYQTALSRDTMTLMNLELEKQDLDELSWTIEKRKKTTEQELETLKELLANMQQQRKEKEKKMVQQWQEDAEKLREQTRLQTKQYETATEKAKTRIDDATVTNIRLLEYQTVELEKQLDLVKKQLEKYYDMPPDTDWANIRMQEKMDIMTNLEKRRERLLEEIARSMY</sequence>
<gene>
    <name evidence="11" type="ORF">BCR42DRAFT_422497</name>
</gene>
<evidence type="ECO:0000256" key="1">
    <source>
        <dbReference type="ARBA" id="ARBA00004186"/>
    </source>
</evidence>
<dbReference type="Proteomes" id="UP000193560">
    <property type="component" value="Unassembled WGS sequence"/>
</dbReference>
<evidence type="ECO:0000256" key="5">
    <source>
        <dbReference type="ARBA" id="ARBA00022701"/>
    </source>
</evidence>
<dbReference type="GO" id="GO:0070652">
    <property type="term" value="C:HAUS complex"/>
    <property type="evidence" value="ECO:0007669"/>
    <property type="project" value="InterPro"/>
</dbReference>
<evidence type="ECO:0000256" key="10">
    <source>
        <dbReference type="SAM" id="Coils"/>
    </source>
</evidence>
<keyword evidence="12" id="KW-1185">Reference proteome</keyword>
<evidence type="ECO:0000256" key="8">
    <source>
        <dbReference type="ARBA" id="ARBA00023212"/>
    </source>
</evidence>
<dbReference type="PANTHER" id="PTHR31570:SF1">
    <property type="entry name" value="HAUS AUGMIN-LIKE COMPLEX SUBUNIT 1"/>
    <property type="match status" value="1"/>
</dbReference>
<comment type="caution">
    <text evidence="11">The sequence shown here is derived from an EMBL/GenBank/DDBJ whole genome shotgun (WGS) entry which is preliminary data.</text>
</comment>
<keyword evidence="4" id="KW-0132">Cell division</keyword>
<keyword evidence="7 10" id="KW-0175">Coiled coil</keyword>
<comment type="similarity">
    <text evidence="2">Belongs to the HAUS1 family.</text>
</comment>
<dbReference type="EMBL" id="MCGE01000024">
    <property type="protein sequence ID" value="ORZ10490.1"/>
    <property type="molecule type" value="Genomic_DNA"/>
</dbReference>
<keyword evidence="5" id="KW-0493">Microtubule</keyword>